<reference evidence="1 2" key="1">
    <citation type="submission" date="2023-04" db="EMBL/GenBank/DDBJ databases">
        <title>Genome of Basidiobolus ranarum AG-B5.</title>
        <authorList>
            <person name="Stajich J.E."/>
            <person name="Carter-House D."/>
            <person name="Gryganskyi A."/>
        </authorList>
    </citation>
    <scope>NUCLEOTIDE SEQUENCE [LARGE SCALE GENOMIC DNA]</scope>
    <source>
        <strain evidence="1 2">AG-B5</strain>
    </source>
</reference>
<gene>
    <name evidence="1" type="ORF">K7432_001174</name>
</gene>
<accession>A0ABR2WA15</accession>
<evidence type="ECO:0000313" key="2">
    <source>
        <dbReference type="Proteomes" id="UP001479436"/>
    </source>
</evidence>
<protein>
    <submittedName>
        <fullName evidence="1">Uncharacterized protein</fullName>
    </submittedName>
</protein>
<name>A0ABR2WA15_9FUNG</name>
<keyword evidence="2" id="KW-1185">Reference proteome</keyword>
<dbReference type="EMBL" id="JASJQH010006900">
    <property type="protein sequence ID" value="KAK9728229.1"/>
    <property type="molecule type" value="Genomic_DNA"/>
</dbReference>
<sequence>MNAQIALERSNQATQPMKKDINLNISRPSSHINTLLSECREGKIYYIPRGYRPLLVSQEKLSEFKNEGGNNLPTSLTAYLPSESRNQVPHVPAPIKSFKHVTMSVPSPALELEGMQEAYSNFYSSKMEELVKCNINGEEASRIIMSIWQNIDNEERALFR</sequence>
<dbReference type="Proteomes" id="UP001479436">
    <property type="component" value="Unassembled WGS sequence"/>
</dbReference>
<comment type="caution">
    <text evidence="1">The sequence shown here is derived from an EMBL/GenBank/DDBJ whole genome shotgun (WGS) entry which is preliminary data.</text>
</comment>
<organism evidence="1 2">
    <name type="scientific">Basidiobolus ranarum</name>
    <dbReference type="NCBI Taxonomy" id="34480"/>
    <lineage>
        <taxon>Eukaryota</taxon>
        <taxon>Fungi</taxon>
        <taxon>Fungi incertae sedis</taxon>
        <taxon>Zoopagomycota</taxon>
        <taxon>Entomophthoromycotina</taxon>
        <taxon>Basidiobolomycetes</taxon>
        <taxon>Basidiobolales</taxon>
        <taxon>Basidiobolaceae</taxon>
        <taxon>Basidiobolus</taxon>
    </lineage>
</organism>
<proteinExistence type="predicted"/>
<evidence type="ECO:0000313" key="1">
    <source>
        <dbReference type="EMBL" id="KAK9728229.1"/>
    </source>
</evidence>